<comment type="caution">
    <text evidence="2">The sequence shown here is derived from an EMBL/GenBank/DDBJ whole genome shotgun (WGS) entry which is preliminary data.</text>
</comment>
<sequence length="128" mass="13398">MATGGSSPCLDSNPDPSSGDAGVTGEVPGPTTKRGRYYVPVNFSDDPTIRDYTTAVNANGPRGGEKGVASTDTSRGCSRCGGCPGLSLHYWRTEHVDIVILRPALTLCVAILPPLSQASDDNRWDGCD</sequence>
<evidence type="ECO:0000313" key="2">
    <source>
        <dbReference type="EMBL" id="KAK3751741.1"/>
    </source>
</evidence>
<name>A0AAE0YNE0_9GAST</name>
<proteinExistence type="predicted"/>
<feature type="compositionally biased region" description="Polar residues" evidence="1">
    <location>
        <begin position="1"/>
        <end position="16"/>
    </location>
</feature>
<accession>A0AAE0YNE0</accession>
<dbReference type="EMBL" id="JAWDGP010005809">
    <property type="protein sequence ID" value="KAK3751741.1"/>
    <property type="molecule type" value="Genomic_DNA"/>
</dbReference>
<protein>
    <submittedName>
        <fullName evidence="2">Uncharacterized protein</fullName>
    </submittedName>
</protein>
<reference evidence="2" key="1">
    <citation type="journal article" date="2023" name="G3 (Bethesda)">
        <title>A reference genome for the long-term kleptoplast-retaining sea slug Elysia crispata morphotype clarki.</title>
        <authorList>
            <person name="Eastman K.E."/>
            <person name="Pendleton A.L."/>
            <person name="Shaikh M.A."/>
            <person name="Suttiyut T."/>
            <person name="Ogas R."/>
            <person name="Tomko P."/>
            <person name="Gavelis G."/>
            <person name="Widhalm J.R."/>
            <person name="Wisecaver J.H."/>
        </authorList>
    </citation>
    <scope>NUCLEOTIDE SEQUENCE</scope>
    <source>
        <strain evidence="2">ECLA1</strain>
    </source>
</reference>
<evidence type="ECO:0000313" key="3">
    <source>
        <dbReference type="Proteomes" id="UP001283361"/>
    </source>
</evidence>
<keyword evidence="3" id="KW-1185">Reference proteome</keyword>
<feature type="region of interest" description="Disordered" evidence="1">
    <location>
        <begin position="1"/>
        <end position="38"/>
    </location>
</feature>
<organism evidence="2 3">
    <name type="scientific">Elysia crispata</name>
    <name type="common">lettuce slug</name>
    <dbReference type="NCBI Taxonomy" id="231223"/>
    <lineage>
        <taxon>Eukaryota</taxon>
        <taxon>Metazoa</taxon>
        <taxon>Spiralia</taxon>
        <taxon>Lophotrochozoa</taxon>
        <taxon>Mollusca</taxon>
        <taxon>Gastropoda</taxon>
        <taxon>Heterobranchia</taxon>
        <taxon>Euthyneura</taxon>
        <taxon>Panpulmonata</taxon>
        <taxon>Sacoglossa</taxon>
        <taxon>Placobranchoidea</taxon>
        <taxon>Plakobranchidae</taxon>
        <taxon>Elysia</taxon>
    </lineage>
</organism>
<dbReference type="Proteomes" id="UP001283361">
    <property type="component" value="Unassembled WGS sequence"/>
</dbReference>
<evidence type="ECO:0000256" key="1">
    <source>
        <dbReference type="SAM" id="MobiDB-lite"/>
    </source>
</evidence>
<gene>
    <name evidence="2" type="ORF">RRG08_065646</name>
</gene>
<dbReference type="AlphaFoldDB" id="A0AAE0YNE0"/>